<keyword evidence="4" id="KW-1185">Reference proteome</keyword>
<accession>A0AAD4MBU0</accession>
<reference evidence="3" key="1">
    <citation type="journal article" date="2022" name="New Phytol.">
        <title>Evolutionary transition to the ectomycorrhizal habit in the genomes of a hyperdiverse lineage of mushroom-forming fungi.</title>
        <authorList>
            <person name="Looney B."/>
            <person name="Miyauchi S."/>
            <person name="Morin E."/>
            <person name="Drula E."/>
            <person name="Courty P.E."/>
            <person name="Kohler A."/>
            <person name="Kuo A."/>
            <person name="LaButti K."/>
            <person name="Pangilinan J."/>
            <person name="Lipzen A."/>
            <person name="Riley R."/>
            <person name="Andreopoulos W."/>
            <person name="He G."/>
            <person name="Johnson J."/>
            <person name="Nolan M."/>
            <person name="Tritt A."/>
            <person name="Barry K.W."/>
            <person name="Grigoriev I.V."/>
            <person name="Nagy L.G."/>
            <person name="Hibbett D."/>
            <person name="Henrissat B."/>
            <person name="Matheny P.B."/>
            <person name="Labbe J."/>
            <person name="Martin F.M."/>
        </authorList>
    </citation>
    <scope>NUCLEOTIDE SEQUENCE</scope>
    <source>
        <strain evidence="3">BPL690</strain>
    </source>
</reference>
<dbReference type="GO" id="GO:0008236">
    <property type="term" value="F:serine-type peptidase activity"/>
    <property type="evidence" value="ECO:0007669"/>
    <property type="project" value="InterPro"/>
</dbReference>
<dbReference type="EMBL" id="WTXG01000003">
    <property type="protein sequence ID" value="KAI0306728.1"/>
    <property type="molecule type" value="Genomic_DNA"/>
</dbReference>
<evidence type="ECO:0000256" key="1">
    <source>
        <dbReference type="ARBA" id="ARBA00022729"/>
    </source>
</evidence>
<dbReference type="Pfam" id="PF00326">
    <property type="entry name" value="Peptidase_S9"/>
    <property type="match status" value="1"/>
</dbReference>
<dbReference type="InterPro" id="IPR050955">
    <property type="entry name" value="Plant_Biomass_Hydrol_Est"/>
</dbReference>
<evidence type="ECO:0000313" key="3">
    <source>
        <dbReference type="EMBL" id="KAI0306728.1"/>
    </source>
</evidence>
<organism evidence="3 4">
    <name type="scientific">Multifurca ochricompacta</name>
    <dbReference type="NCBI Taxonomy" id="376703"/>
    <lineage>
        <taxon>Eukaryota</taxon>
        <taxon>Fungi</taxon>
        <taxon>Dikarya</taxon>
        <taxon>Basidiomycota</taxon>
        <taxon>Agaricomycotina</taxon>
        <taxon>Agaricomycetes</taxon>
        <taxon>Russulales</taxon>
        <taxon>Russulaceae</taxon>
        <taxon>Multifurca</taxon>
    </lineage>
</organism>
<dbReference type="InterPro" id="IPR001375">
    <property type="entry name" value="Peptidase_S9_cat"/>
</dbReference>
<gene>
    <name evidence="3" type="ORF">B0F90DRAFT_1814573</name>
</gene>
<evidence type="ECO:0000259" key="2">
    <source>
        <dbReference type="Pfam" id="PF00326"/>
    </source>
</evidence>
<dbReference type="InterPro" id="IPR029058">
    <property type="entry name" value="AB_hydrolase_fold"/>
</dbReference>
<dbReference type="AlphaFoldDB" id="A0AAD4MBU0"/>
<dbReference type="GO" id="GO:0006508">
    <property type="term" value="P:proteolysis"/>
    <property type="evidence" value="ECO:0007669"/>
    <property type="project" value="InterPro"/>
</dbReference>
<feature type="domain" description="Peptidase S9 prolyl oligopeptidase catalytic" evidence="2">
    <location>
        <begin position="432"/>
        <end position="577"/>
    </location>
</feature>
<dbReference type="SUPFAM" id="SSF53474">
    <property type="entry name" value="alpha/beta-Hydrolases"/>
    <property type="match status" value="1"/>
</dbReference>
<sequence length="884" mass="97122">MHGVDDWTIHIAQTWDILGPFPIHAREQHILSPSFPLDLNAPIDLDASYPSSLADGGYVYWARVSSPPGSDLLVSFPHIRWASLRATEGWAALQHHSVLRTTLTLLPPRTHFRLPPTVPNLLIELKRGSFFTLLPANVESEQGQDIGPQWYSGNIYDIDQAPPHLVRLPTKPSPVSPTAYHLYISGDYEIRLFADPRNAGSEVPTLSISVNVRLELPAIHLRRETFHDAVPDFVEGFAFGDALGIGLRCLSPSWWTVTALSPSPELCESGIVLSLLSHARFAPGQARVVPIRISQSKPFDGDTLSFSLHATSDESSLTLPIQVPVLRLAHWSRTGTMAITASYFSTDTAPTGFIVLPPEHPNNPCKVPSPPILALHGAGVDIFKQHFWVEAIPRQKRSWGLDWHGPSADDAWGTVSALATILEASSRWQAWTIKPERVVIIGHSNGGQGTWYNAARHPDRVVHVAVIPAAGYIKAQAYVPLTQSRSAHFIDPFLRAVLECSFTPDDNDLFLSNLVDTPALVIHGGADENVPTWHSRAAVSVLKTWAADAVVSYREEQGQNHWYPSVFKNAQVSAFLDSVLNEERRPPRRSTTFTLTTAVPADTGSLHGWRILSLLATGRLARLTVKVTDGIVLVSTSNVRCFSIDASRLEARQLDIDGYAVAVPDLSIPRLYFQNDTSGWRIPTAAESPWVTQRSMSPYTILRSSGPLRIVISGSLGSEMSVAQRLASDLGVYYKLDADIVLETEVLKSQDRPHRGNIVVVGSPSGRYVRQCLSKGRTAFTIAERESGPPVLQLRGETLTGLSQGIVFTHPHEDSPTSTMLFMIAHDQSGLERAARLFPTRTGLALADWMVIGKRADKEGASGIQRAGLWGGSWEYNSGMSWQH</sequence>
<dbReference type="Proteomes" id="UP001203297">
    <property type="component" value="Unassembled WGS sequence"/>
</dbReference>
<comment type="caution">
    <text evidence="3">The sequence shown here is derived from an EMBL/GenBank/DDBJ whole genome shotgun (WGS) entry which is preliminary data.</text>
</comment>
<protein>
    <recommendedName>
        <fullName evidence="2">Peptidase S9 prolyl oligopeptidase catalytic domain-containing protein</fullName>
    </recommendedName>
</protein>
<dbReference type="Gene3D" id="3.40.50.1820">
    <property type="entry name" value="alpha/beta hydrolase"/>
    <property type="match status" value="1"/>
</dbReference>
<dbReference type="PANTHER" id="PTHR43037">
    <property type="entry name" value="UNNAMED PRODUCT-RELATED"/>
    <property type="match status" value="1"/>
</dbReference>
<proteinExistence type="predicted"/>
<keyword evidence="1" id="KW-0732">Signal</keyword>
<dbReference type="PANTHER" id="PTHR43037:SF4">
    <property type="entry name" value="PEPTIDASE S9 PROLYL OLIGOPEPTIDASE CATALYTIC DOMAIN-CONTAINING PROTEIN"/>
    <property type="match status" value="1"/>
</dbReference>
<evidence type="ECO:0000313" key="4">
    <source>
        <dbReference type="Proteomes" id="UP001203297"/>
    </source>
</evidence>
<name>A0AAD4MBU0_9AGAM</name>